<feature type="transmembrane region" description="Helical" evidence="6">
    <location>
        <begin position="42"/>
        <end position="59"/>
    </location>
</feature>
<keyword evidence="9" id="KW-1185">Reference proteome</keyword>
<reference evidence="8 9" key="1">
    <citation type="submission" date="2019-03" db="EMBL/GenBank/DDBJ databases">
        <title>Draft genome sequences of novel Actinobacteria.</title>
        <authorList>
            <person name="Sahin N."/>
            <person name="Ay H."/>
            <person name="Saygin H."/>
        </authorList>
    </citation>
    <scope>NUCLEOTIDE SEQUENCE [LARGE SCALE GENOMIC DNA]</scope>
    <source>
        <strain evidence="8 9">JCM 13523</strain>
    </source>
</reference>
<organism evidence="8 9">
    <name type="scientific">Kribbella antibiotica</name>
    <dbReference type="NCBI Taxonomy" id="190195"/>
    <lineage>
        <taxon>Bacteria</taxon>
        <taxon>Bacillati</taxon>
        <taxon>Actinomycetota</taxon>
        <taxon>Actinomycetes</taxon>
        <taxon>Propionibacteriales</taxon>
        <taxon>Kribbellaceae</taxon>
        <taxon>Kribbella</taxon>
    </lineage>
</organism>
<comment type="subcellular location">
    <subcellularLocation>
        <location evidence="1">Membrane</location>
        <topology evidence="1">Multi-pass membrane protein</topology>
    </subcellularLocation>
</comment>
<dbReference type="PANTHER" id="PTHR31566:SF0">
    <property type="entry name" value="CYTOCHROME C BIOGENESIS PROTEIN CCS1, CHLOROPLASTIC"/>
    <property type="match status" value="1"/>
</dbReference>
<evidence type="ECO:0000256" key="2">
    <source>
        <dbReference type="ARBA" id="ARBA00022692"/>
    </source>
</evidence>
<dbReference type="EMBL" id="SMKX01000221">
    <property type="protein sequence ID" value="TDD44916.1"/>
    <property type="molecule type" value="Genomic_DNA"/>
</dbReference>
<dbReference type="Proteomes" id="UP000295124">
    <property type="component" value="Unassembled WGS sequence"/>
</dbReference>
<protein>
    <submittedName>
        <fullName evidence="8">Cytochrome c biogenesis protein ResB</fullName>
    </submittedName>
</protein>
<keyword evidence="5 6" id="KW-0472">Membrane</keyword>
<proteinExistence type="predicted"/>
<sequence length="524" mass="57651">MTEVKDRIAAGSSPDGRPDLPALGVIGWLRWTWRQLTSMKTALVLLFMLALGAVPGSLIPQTGVDPIKVADFLETHKKLGPLYDKLGLFDVYKSAWFSAIYLLLFISLIGCVVPRLGVYLRAVRSRPPKPPRNLNRLAGYESFTVDDDADTVLEAAERELRRRRFRVESYDGAIGAERGYLREAGNLLFHFSLIVALIGIAWGSLFGYRGTVLVVVGKDFANSLTQYDDFTSGPAFDAENDLPPFALTVNDFKATFQQDGPQMGAARTFNAALTYQATPDGPEKSYDLQVNHPLKLDGSTVYLLGHGYAPKVTVKDGTGQVAFSGPAPFLPQDGNFSSFGVIKAPDARPVTLGFEGYFLPTAQIDSLGPRSVFPDDLNPELVMTGFYGRPQQETGKPESVYQLDKSKLTQFEKDGDKLRFRLKPGESLTLPDKAGSITFDGYTRWVKLQVSHQPGLYVALAGLVLMILGLMASLFIHPRRTWVRVRTEDGRTVVEVAGLDRGPERGIGDELEAIGKVIKKQEQV</sequence>
<dbReference type="Pfam" id="PF05140">
    <property type="entry name" value="ResB"/>
    <property type="match status" value="1"/>
</dbReference>
<feature type="transmembrane region" description="Helical" evidence="6">
    <location>
        <begin position="456"/>
        <end position="476"/>
    </location>
</feature>
<evidence type="ECO:0000256" key="1">
    <source>
        <dbReference type="ARBA" id="ARBA00004141"/>
    </source>
</evidence>
<keyword evidence="2 6" id="KW-0812">Transmembrane</keyword>
<comment type="caution">
    <text evidence="8">The sequence shown here is derived from an EMBL/GenBank/DDBJ whole genome shotgun (WGS) entry which is preliminary data.</text>
</comment>
<evidence type="ECO:0000313" key="8">
    <source>
        <dbReference type="EMBL" id="TDD44916.1"/>
    </source>
</evidence>
<evidence type="ECO:0000256" key="3">
    <source>
        <dbReference type="ARBA" id="ARBA00022748"/>
    </source>
</evidence>
<name>A0A4R4YJA5_9ACTN</name>
<dbReference type="RefSeq" id="WP_132177191.1">
    <property type="nucleotide sequence ID" value="NZ_SMKX01000221.1"/>
</dbReference>
<keyword evidence="4 6" id="KW-1133">Transmembrane helix</keyword>
<keyword evidence="3" id="KW-0201">Cytochrome c-type biogenesis</keyword>
<dbReference type="InterPro" id="IPR007816">
    <property type="entry name" value="ResB-like_domain"/>
</dbReference>
<feature type="transmembrane region" description="Helical" evidence="6">
    <location>
        <begin position="95"/>
        <end position="120"/>
    </location>
</feature>
<gene>
    <name evidence="8" type="ORF">E1263_39775</name>
</gene>
<evidence type="ECO:0000256" key="5">
    <source>
        <dbReference type="ARBA" id="ARBA00023136"/>
    </source>
</evidence>
<evidence type="ECO:0000259" key="7">
    <source>
        <dbReference type="Pfam" id="PF05140"/>
    </source>
</evidence>
<dbReference type="GO" id="GO:0017004">
    <property type="term" value="P:cytochrome complex assembly"/>
    <property type="evidence" value="ECO:0007669"/>
    <property type="project" value="UniProtKB-KW"/>
</dbReference>
<dbReference type="AlphaFoldDB" id="A0A4R4YJA5"/>
<evidence type="ECO:0000313" key="9">
    <source>
        <dbReference type="Proteomes" id="UP000295124"/>
    </source>
</evidence>
<feature type="domain" description="ResB-like" evidence="7">
    <location>
        <begin position="39"/>
        <end position="512"/>
    </location>
</feature>
<accession>A0A4R4YJA5</accession>
<dbReference type="InterPro" id="IPR023494">
    <property type="entry name" value="Cyt_c_bgen_Ccs1/CcsB/ResB"/>
</dbReference>
<dbReference type="GO" id="GO:0016020">
    <property type="term" value="C:membrane"/>
    <property type="evidence" value="ECO:0007669"/>
    <property type="project" value="UniProtKB-SubCell"/>
</dbReference>
<feature type="transmembrane region" description="Helical" evidence="6">
    <location>
        <begin position="187"/>
        <end position="208"/>
    </location>
</feature>
<evidence type="ECO:0000256" key="4">
    <source>
        <dbReference type="ARBA" id="ARBA00022989"/>
    </source>
</evidence>
<dbReference type="PANTHER" id="PTHR31566">
    <property type="entry name" value="CYTOCHROME C BIOGENESIS PROTEIN CCS1, CHLOROPLASTIC"/>
    <property type="match status" value="1"/>
</dbReference>
<dbReference type="OrthoDB" id="3949537at2"/>
<evidence type="ECO:0000256" key="6">
    <source>
        <dbReference type="SAM" id="Phobius"/>
    </source>
</evidence>